<name>A0A443P996_9MAGN</name>
<keyword evidence="3" id="KW-1185">Reference proteome</keyword>
<dbReference type="EMBL" id="QPKB01000006">
    <property type="protein sequence ID" value="RWR87353.1"/>
    <property type="molecule type" value="Genomic_DNA"/>
</dbReference>
<gene>
    <name evidence="2" type="ORF">CKAN_01629100</name>
</gene>
<dbReference type="AlphaFoldDB" id="A0A443P996"/>
<comment type="caution">
    <text evidence="2">The sequence shown here is derived from an EMBL/GenBank/DDBJ whole genome shotgun (WGS) entry which is preliminary data.</text>
</comment>
<accession>A0A443P996</accession>
<sequence length="125" mass="14305">MPKPRPKSPFVKRGKQMQEVEQPSKNMAEEKRVRMDEWRKVDGAIRNMFEDARHEISALLKMKEKEMTNELNHILGTHSALSSTQDHEEPPPPETPEALQAETSGVKHTKPKELNLELSPLTSRA</sequence>
<evidence type="ECO:0000256" key="1">
    <source>
        <dbReference type="SAM" id="MobiDB-lite"/>
    </source>
</evidence>
<evidence type="ECO:0000313" key="3">
    <source>
        <dbReference type="Proteomes" id="UP000283530"/>
    </source>
</evidence>
<proteinExistence type="predicted"/>
<reference evidence="2 3" key="1">
    <citation type="journal article" date="2019" name="Nat. Plants">
        <title>Stout camphor tree genome fills gaps in understanding of flowering plant genome evolution.</title>
        <authorList>
            <person name="Chaw S.M."/>
            <person name="Liu Y.C."/>
            <person name="Wu Y.W."/>
            <person name="Wang H.Y."/>
            <person name="Lin C.I."/>
            <person name="Wu C.S."/>
            <person name="Ke H.M."/>
            <person name="Chang L.Y."/>
            <person name="Hsu C.Y."/>
            <person name="Yang H.T."/>
            <person name="Sudianto E."/>
            <person name="Hsu M.H."/>
            <person name="Wu K.P."/>
            <person name="Wang L.N."/>
            <person name="Leebens-Mack J.H."/>
            <person name="Tsai I.J."/>
        </authorList>
    </citation>
    <scope>NUCLEOTIDE SEQUENCE [LARGE SCALE GENOMIC DNA]</scope>
    <source>
        <strain evidence="3">cv. Chaw 1501</strain>
        <tissue evidence="2">Young leaves</tissue>
    </source>
</reference>
<protein>
    <submittedName>
        <fullName evidence="2">Uncharacterized protein</fullName>
    </submittedName>
</protein>
<feature type="region of interest" description="Disordered" evidence="1">
    <location>
        <begin position="1"/>
        <end position="31"/>
    </location>
</feature>
<feature type="compositionally biased region" description="Basic residues" evidence="1">
    <location>
        <begin position="1"/>
        <end position="15"/>
    </location>
</feature>
<evidence type="ECO:0000313" key="2">
    <source>
        <dbReference type="EMBL" id="RWR87353.1"/>
    </source>
</evidence>
<feature type="region of interest" description="Disordered" evidence="1">
    <location>
        <begin position="69"/>
        <end position="125"/>
    </location>
</feature>
<dbReference type="Proteomes" id="UP000283530">
    <property type="component" value="Unassembled WGS sequence"/>
</dbReference>
<organism evidence="2 3">
    <name type="scientific">Cinnamomum micranthum f. kanehirae</name>
    <dbReference type="NCBI Taxonomy" id="337451"/>
    <lineage>
        <taxon>Eukaryota</taxon>
        <taxon>Viridiplantae</taxon>
        <taxon>Streptophyta</taxon>
        <taxon>Embryophyta</taxon>
        <taxon>Tracheophyta</taxon>
        <taxon>Spermatophyta</taxon>
        <taxon>Magnoliopsida</taxon>
        <taxon>Magnoliidae</taxon>
        <taxon>Laurales</taxon>
        <taxon>Lauraceae</taxon>
        <taxon>Cinnamomum</taxon>
    </lineage>
</organism>